<organism evidence="1">
    <name type="scientific">Anguilla anguilla</name>
    <name type="common">European freshwater eel</name>
    <name type="synonym">Muraena anguilla</name>
    <dbReference type="NCBI Taxonomy" id="7936"/>
    <lineage>
        <taxon>Eukaryota</taxon>
        <taxon>Metazoa</taxon>
        <taxon>Chordata</taxon>
        <taxon>Craniata</taxon>
        <taxon>Vertebrata</taxon>
        <taxon>Euteleostomi</taxon>
        <taxon>Actinopterygii</taxon>
        <taxon>Neopterygii</taxon>
        <taxon>Teleostei</taxon>
        <taxon>Anguilliformes</taxon>
        <taxon>Anguillidae</taxon>
        <taxon>Anguilla</taxon>
    </lineage>
</organism>
<evidence type="ECO:0000313" key="1">
    <source>
        <dbReference type="EMBL" id="JAH26996.1"/>
    </source>
</evidence>
<reference evidence="1" key="2">
    <citation type="journal article" date="2015" name="Fish Shellfish Immunol.">
        <title>Early steps in the European eel (Anguilla anguilla)-Vibrio vulnificus interaction in the gills: Role of the RtxA13 toxin.</title>
        <authorList>
            <person name="Callol A."/>
            <person name="Pajuelo D."/>
            <person name="Ebbesson L."/>
            <person name="Teles M."/>
            <person name="MacKenzie S."/>
            <person name="Amaro C."/>
        </authorList>
    </citation>
    <scope>NUCLEOTIDE SEQUENCE</scope>
</reference>
<proteinExistence type="predicted"/>
<sequence length="46" mass="5445">MPPECITISYCCKSFVCLNFKRYFGILKRVKHSCNVKSMKTFKNHI</sequence>
<dbReference type="EMBL" id="GBXM01081581">
    <property type="protein sequence ID" value="JAH26996.1"/>
    <property type="molecule type" value="Transcribed_RNA"/>
</dbReference>
<protein>
    <submittedName>
        <fullName evidence="1">Uncharacterized protein</fullName>
    </submittedName>
</protein>
<reference evidence="1" key="1">
    <citation type="submission" date="2014-11" db="EMBL/GenBank/DDBJ databases">
        <authorList>
            <person name="Amaro Gonzalez C."/>
        </authorList>
    </citation>
    <scope>NUCLEOTIDE SEQUENCE</scope>
</reference>
<dbReference type="AlphaFoldDB" id="A0A0E9RCX7"/>
<accession>A0A0E9RCX7</accession>
<name>A0A0E9RCX7_ANGAN</name>